<accession>A0AA38ZHM5</accession>
<keyword evidence="3" id="KW-1185">Reference proteome</keyword>
<dbReference type="EMBL" id="JARBHA010000011">
    <property type="protein sequence ID" value="KAJ9689238.1"/>
    <property type="molecule type" value="Genomic_DNA"/>
</dbReference>
<evidence type="ECO:0008006" key="4">
    <source>
        <dbReference type="Google" id="ProtNLM"/>
    </source>
</evidence>
<gene>
    <name evidence="2" type="ORF">PVL29_014750</name>
</gene>
<protein>
    <recommendedName>
        <fullName evidence="4">Ubiquitin-like protease family profile domain-containing protein</fullName>
    </recommendedName>
</protein>
<reference evidence="2 3" key="1">
    <citation type="journal article" date="2023" name="BMC Biotechnol.">
        <title>Vitis rotundifolia cv Carlos genome sequencing.</title>
        <authorList>
            <person name="Huff M."/>
            <person name="Hulse-Kemp A."/>
            <person name="Scheffler B."/>
            <person name="Youngblood R."/>
            <person name="Simpson S."/>
            <person name="Babiker E."/>
            <person name="Staton M."/>
        </authorList>
    </citation>
    <scope>NUCLEOTIDE SEQUENCE [LARGE SCALE GENOMIC DNA]</scope>
    <source>
        <tissue evidence="2">Leaf</tissue>
    </source>
</reference>
<sequence>MQEEGTKNDILSGERSLENKDNKKGNEHYVHTLSIEKLCIGDLNGNNEDACATSIEVHIILDKNVDTLPLPIKRSRRDYGKEPLRAICGYPDHVMKTHTSRERKPSKFKVSPFVHNLRKMKKCQASEVEFCQTFFKLYIIGKDVFQFSIDWAPSIPTQDNGWDYGMHVIKHMQTFKNGDSMMGSN</sequence>
<dbReference type="AlphaFoldDB" id="A0AA38ZHM5"/>
<feature type="region of interest" description="Disordered" evidence="1">
    <location>
        <begin position="1"/>
        <end position="23"/>
    </location>
</feature>
<dbReference type="Proteomes" id="UP001168098">
    <property type="component" value="Unassembled WGS sequence"/>
</dbReference>
<organism evidence="2 3">
    <name type="scientific">Vitis rotundifolia</name>
    <name type="common">Muscadine grape</name>
    <dbReference type="NCBI Taxonomy" id="103349"/>
    <lineage>
        <taxon>Eukaryota</taxon>
        <taxon>Viridiplantae</taxon>
        <taxon>Streptophyta</taxon>
        <taxon>Embryophyta</taxon>
        <taxon>Tracheophyta</taxon>
        <taxon>Spermatophyta</taxon>
        <taxon>Magnoliopsida</taxon>
        <taxon>eudicotyledons</taxon>
        <taxon>Gunneridae</taxon>
        <taxon>Pentapetalae</taxon>
        <taxon>rosids</taxon>
        <taxon>Vitales</taxon>
        <taxon>Vitaceae</taxon>
        <taxon>Viteae</taxon>
        <taxon>Vitis</taxon>
    </lineage>
</organism>
<evidence type="ECO:0000256" key="1">
    <source>
        <dbReference type="SAM" id="MobiDB-lite"/>
    </source>
</evidence>
<evidence type="ECO:0000313" key="2">
    <source>
        <dbReference type="EMBL" id="KAJ9689238.1"/>
    </source>
</evidence>
<name>A0AA38ZHM5_VITRO</name>
<evidence type="ECO:0000313" key="3">
    <source>
        <dbReference type="Proteomes" id="UP001168098"/>
    </source>
</evidence>
<proteinExistence type="predicted"/>
<comment type="caution">
    <text evidence="2">The sequence shown here is derived from an EMBL/GenBank/DDBJ whole genome shotgun (WGS) entry which is preliminary data.</text>
</comment>